<dbReference type="AlphaFoldDB" id="A0A1F5NU16"/>
<dbReference type="PANTHER" id="PTHR21248:SF22">
    <property type="entry name" value="PHOSPHOLIPASE D"/>
    <property type="match status" value="1"/>
</dbReference>
<feature type="domain" description="PLD phosphodiesterase" evidence="1">
    <location>
        <begin position="274"/>
        <end position="301"/>
    </location>
</feature>
<protein>
    <recommendedName>
        <fullName evidence="1">PLD phosphodiesterase domain-containing protein</fullName>
    </recommendedName>
</protein>
<comment type="caution">
    <text evidence="2">The sequence shown here is derived from an EMBL/GenBank/DDBJ whole genome shotgun (WGS) entry which is preliminary data.</text>
</comment>
<gene>
    <name evidence="2" type="ORF">A2720_01285</name>
</gene>
<dbReference type="InterPro" id="IPR025202">
    <property type="entry name" value="PLD-like_dom"/>
</dbReference>
<dbReference type="PROSITE" id="PS50035">
    <property type="entry name" value="PLD"/>
    <property type="match status" value="1"/>
</dbReference>
<sequence length="361" mass="41976">MNETGWRFLNNPMEAWEAMLSDCQNARVSIDLNQYIFDVDGIGKKFLDLFFEKAKHGVRIRLLCDAVGSWNLYNSQYPKKLSEAGIQVMFFNPISPWRLTNFTSWFFRDHKKLLIVDSQIGHTGSLGVKFQMADWRDTNIRFTGPIVKSMEACFVGMWETTVKSKFLDLKDDIVPAPGFWYVTNSPILRPMGSQRHIRDSLIDAIRGARRYIYLTTPYFVPDWGFFRSLRLAARRGVEVILLLPEFSDLRSLDIAASSYFGLAFNAGIKIYRYQKTILHTKTAIIDDEWGSVGSANLDNLSFKFQYEANIVSTNKNFNRELKQQFLDDLQFAKVVSPFEWGKRPWRQKVLELLTWPAHHFM</sequence>
<proteinExistence type="predicted"/>
<dbReference type="EMBL" id="MFEL01000010">
    <property type="protein sequence ID" value="OGE81157.1"/>
    <property type="molecule type" value="Genomic_DNA"/>
</dbReference>
<evidence type="ECO:0000259" key="1">
    <source>
        <dbReference type="PROSITE" id="PS50035"/>
    </source>
</evidence>
<dbReference type="GO" id="GO:0030572">
    <property type="term" value="F:phosphatidyltransferase activity"/>
    <property type="evidence" value="ECO:0007669"/>
    <property type="project" value="UniProtKB-ARBA"/>
</dbReference>
<dbReference type="CDD" id="cd09110">
    <property type="entry name" value="PLDc_CLS_1"/>
    <property type="match status" value="1"/>
</dbReference>
<dbReference type="SUPFAM" id="SSF56024">
    <property type="entry name" value="Phospholipase D/nuclease"/>
    <property type="match status" value="2"/>
</dbReference>
<accession>A0A1F5NU16</accession>
<dbReference type="Pfam" id="PF13091">
    <property type="entry name" value="PLDc_2"/>
    <property type="match status" value="2"/>
</dbReference>
<dbReference type="Gene3D" id="3.30.870.10">
    <property type="entry name" value="Endonuclease Chain A"/>
    <property type="match status" value="2"/>
</dbReference>
<name>A0A1F5NU16_9BACT</name>
<dbReference type="InterPro" id="IPR001736">
    <property type="entry name" value="PLipase_D/transphosphatidylase"/>
</dbReference>
<dbReference type="GO" id="GO:0032049">
    <property type="term" value="P:cardiolipin biosynthetic process"/>
    <property type="evidence" value="ECO:0007669"/>
    <property type="project" value="UniProtKB-ARBA"/>
</dbReference>
<reference evidence="2 3" key="1">
    <citation type="journal article" date="2016" name="Nat. Commun.">
        <title>Thousands of microbial genomes shed light on interconnected biogeochemical processes in an aquifer system.</title>
        <authorList>
            <person name="Anantharaman K."/>
            <person name="Brown C.T."/>
            <person name="Hug L.A."/>
            <person name="Sharon I."/>
            <person name="Castelle C.J."/>
            <person name="Probst A.J."/>
            <person name="Thomas B.C."/>
            <person name="Singh A."/>
            <person name="Wilkins M.J."/>
            <person name="Karaoz U."/>
            <person name="Brodie E.L."/>
            <person name="Williams K.H."/>
            <person name="Hubbard S.S."/>
            <person name="Banfield J.F."/>
        </authorList>
    </citation>
    <scope>NUCLEOTIDE SEQUENCE [LARGE SCALE GENOMIC DNA]</scope>
</reference>
<dbReference type="PANTHER" id="PTHR21248">
    <property type="entry name" value="CARDIOLIPIN SYNTHASE"/>
    <property type="match status" value="1"/>
</dbReference>
<organism evidence="2 3">
    <name type="scientific">Candidatus Doudnabacteria bacterium RIFCSPHIGHO2_01_FULL_46_24</name>
    <dbReference type="NCBI Taxonomy" id="1817825"/>
    <lineage>
        <taxon>Bacteria</taxon>
        <taxon>Candidatus Doudnaibacteriota</taxon>
    </lineage>
</organism>
<dbReference type="SMART" id="SM00155">
    <property type="entry name" value="PLDc"/>
    <property type="match status" value="1"/>
</dbReference>
<dbReference type="CDD" id="cd09159">
    <property type="entry name" value="PLDc_ybhO_like_2"/>
    <property type="match status" value="1"/>
</dbReference>
<evidence type="ECO:0000313" key="3">
    <source>
        <dbReference type="Proteomes" id="UP000178892"/>
    </source>
</evidence>
<dbReference type="STRING" id="1817825.A2720_01285"/>
<evidence type="ECO:0000313" key="2">
    <source>
        <dbReference type="EMBL" id="OGE81157.1"/>
    </source>
</evidence>
<dbReference type="Proteomes" id="UP000178892">
    <property type="component" value="Unassembled WGS sequence"/>
</dbReference>